<sequence>MQSNALPLVTSCDPRPPLLPPATLPSSAQARHHWILAWLFLLAKGRFPQATPPRSSLSPNAITGGSSCSAITLLLSGRPSLSSPTPQGPFYGLFMLW</sequence>
<dbReference type="Proteomes" id="UP000886520">
    <property type="component" value="Chromosome 15"/>
</dbReference>
<accession>A0A9D4UJL9</accession>
<protein>
    <submittedName>
        <fullName evidence="1">Uncharacterized protein</fullName>
    </submittedName>
</protein>
<dbReference type="AlphaFoldDB" id="A0A9D4UJL9"/>
<comment type="caution">
    <text evidence="1">The sequence shown here is derived from an EMBL/GenBank/DDBJ whole genome shotgun (WGS) entry which is preliminary data.</text>
</comment>
<evidence type="ECO:0000313" key="1">
    <source>
        <dbReference type="EMBL" id="KAI5069060.1"/>
    </source>
</evidence>
<dbReference type="EMBL" id="JABFUD020000015">
    <property type="protein sequence ID" value="KAI5069060.1"/>
    <property type="molecule type" value="Genomic_DNA"/>
</dbReference>
<evidence type="ECO:0000313" key="2">
    <source>
        <dbReference type="Proteomes" id="UP000886520"/>
    </source>
</evidence>
<keyword evidence="2" id="KW-1185">Reference proteome</keyword>
<name>A0A9D4UJL9_ADICA</name>
<reference evidence="1" key="1">
    <citation type="submission" date="2021-01" db="EMBL/GenBank/DDBJ databases">
        <title>Adiantum capillus-veneris genome.</title>
        <authorList>
            <person name="Fang Y."/>
            <person name="Liao Q."/>
        </authorList>
    </citation>
    <scope>NUCLEOTIDE SEQUENCE</scope>
    <source>
        <strain evidence="1">H3</strain>
        <tissue evidence="1">Leaf</tissue>
    </source>
</reference>
<gene>
    <name evidence="1" type="ORF">GOP47_0015361</name>
</gene>
<organism evidence="1 2">
    <name type="scientific">Adiantum capillus-veneris</name>
    <name type="common">Maidenhair fern</name>
    <dbReference type="NCBI Taxonomy" id="13818"/>
    <lineage>
        <taxon>Eukaryota</taxon>
        <taxon>Viridiplantae</taxon>
        <taxon>Streptophyta</taxon>
        <taxon>Embryophyta</taxon>
        <taxon>Tracheophyta</taxon>
        <taxon>Polypodiopsida</taxon>
        <taxon>Polypodiidae</taxon>
        <taxon>Polypodiales</taxon>
        <taxon>Pteridineae</taxon>
        <taxon>Pteridaceae</taxon>
        <taxon>Vittarioideae</taxon>
        <taxon>Adiantum</taxon>
    </lineage>
</organism>
<proteinExistence type="predicted"/>